<sequence>MSENIVSGGWSINSVLLADSAQIPQEYLDIFNEAVGELEGVGYSPLLYCGEQVVSGHNYMFIARKTLVHPSSQHHIVKMVIYKPLSGKATFDPKYDEVLI</sequence>
<accession>A0A318FXE1</accession>
<protein>
    <submittedName>
        <fullName evidence="1">Uncharacterized protein</fullName>
    </submittedName>
</protein>
<comment type="caution">
    <text evidence="1">The sequence shown here is derived from an EMBL/GenBank/DDBJ whole genome shotgun (WGS) entry which is preliminary data.</text>
</comment>
<name>A0A318FXE1_KLEOX</name>
<proteinExistence type="predicted"/>
<organism evidence="1 2">
    <name type="scientific">Klebsiella oxytoca</name>
    <dbReference type="NCBI Taxonomy" id="571"/>
    <lineage>
        <taxon>Bacteria</taxon>
        <taxon>Pseudomonadati</taxon>
        <taxon>Pseudomonadota</taxon>
        <taxon>Gammaproteobacteria</taxon>
        <taxon>Enterobacterales</taxon>
        <taxon>Enterobacteriaceae</taxon>
        <taxon>Klebsiella/Raoultella group</taxon>
        <taxon>Klebsiella</taxon>
    </lineage>
</organism>
<evidence type="ECO:0000313" key="1">
    <source>
        <dbReference type="EMBL" id="PXW44103.1"/>
    </source>
</evidence>
<dbReference type="AlphaFoldDB" id="A0A318FXE1"/>
<reference evidence="1 2" key="1">
    <citation type="submission" date="2018-05" db="EMBL/GenBank/DDBJ databases">
        <title>Freshwater and sediment microbial communities from various areas in North America, analyzing microbe dynamics in response to fracking.</title>
        <authorList>
            <person name="Lamendella R."/>
        </authorList>
    </citation>
    <scope>NUCLEOTIDE SEQUENCE [LARGE SCALE GENOMIC DNA]</scope>
    <source>
        <strain evidence="1 2">67</strain>
    </source>
</reference>
<evidence type="ECO:0000313" key="2">
    <source>
        <dbReference type="Proteomes" id="UP000247485"/>
    </source>
</evidence>
<dbReference type="Proteomes" id="UP000247485">
    <property type="component" value="Unassembled WGS sequence"/>
</dbReference>
<dbReference type="RefSeq" id="WP_110274798.1">
    <property type="nucleotide sequence ID" value="NZ_QJJG01000010.1"/>
</dbReference>
<dbReference type="EMBL" id="QJJG01000010">
    <property type="protein sequence ID" value="PXW44103.1"/>
    <property type="molecule type" value="Genomic_DNA"/>
</dbReference>
<gene>
    <name evidence="1" type="ORF">DET57_110218</name>
</gene>